<keyword evidence="1" id="KW-0812">Transmembrane</keyword>
<keyword evidence="1" id="KW-1133">Transmembrane helix</keyword>
<gene>
    <name evidence="2" type="ORF">MGAL_10B016623</name>
</gene>
<evidence type="ECO:0000313" key="2">
    <source>
        <dbReference type="EMBL" id="VDI37832.1"/>
    </source>
</evidence>
<dbReference type="Proteomes" id="UP000596742">
    <property type="component" value="Unassembled WGS sequence"/>
</dbReference>
<dbReference type="AlphaFoldDB" id="A0A8B6EP79"/>
<name>A0A8B6EP79_MYTGA</name>
<comment type="caution">
    <text evidence="2">The sequence shown here is derived from an EMBL/GenBank/DDBJ whole genome shotgun (WGS) entry which is preliminary data.</text>
</comment>
<evidence type="ECO:0000313" key="3">
    <source>
        <dbReference type="Proteomes" id="UP000596742"/>
    </source>
</evidence>
<organism evidence="2 3">
    <name type="scientific">Mytilus galloprovincialis</name>
    <name type="common">Mediterranean mussel</name>
    <dbReference type="NCBI Taxonomy" id="29158"/>
    <lineage>
        <taxon>Eukaryota</taxon>
        <taxon>Metazoa</taxon>
        <taxon>Spiralia</taxon>
        <taxon>Lophotrochozoa</taxon>
        <taxon>Mollusca</taxon>
        <taxon>Bivalvia</taxon>
        <taxon>Autobranchia</taxon>
        <taxon>Pteriomorphia</taxon>
        <taxon>Mytilida</taxon>
        <taxon>Mytiloidea</taxon>
        <taxon>Mytilidae</taxon>
        <taxon>Mytilinae</taxon>
        <taxon>Mytilus</taxon>
    </lineage>
</organism>
<feature type="transmembrane region" description="Helical" evidence="1">
    <location>
        <begin position="52"/>
        <end position="72"/>
    </location>
</feature>
<reference evidence="2" key="1">
    <citation type="submission" date="2018-11" db="EMBL/GenBank/DDBJ databases">
        <authorList>
            <person name="Alioto T."/>
            <person name="Alioto T."/>
        </authorList>
    </citation>
    <scope>NUCLEOTIDE SEQUENCE</scope>
</reference>
<keyword evidence="3" id="KW-1185">Reference proteome</keyword>
<dbReference type="OrthoDB" id="6268706at2759"/>
<feature type="transmembrane region" description="Helical" evidence="1">
    <location>
        <begin position="126"/>
        <end position="145"/>
    </location>
</feature>
<sequence length="390" mass="44404">MCGLEREKIGQWILLLVAVISEVGDLISDWKFYIEMSKQERGIVFGPIDKNLLCAILVFCCVGIVTCLAEIVDEFYEIISSKKACINVIYLSAIVLWIEELPQISISAAIASCRDEGPSLTQLVKASFLIVGCIARIIIAIKNICSTKDSDDDNLCIFSSFALIFGSILAFFLALVIFTLKNVQHDNKNFKFKASTELETRGVDPSRYFENAGIYINGMDIKVKYTNSNLDNTWLKMVHTECYNETKHYMFSQVDETKPLLFSQVNESECLDLINTADVEEIWIHFRFLPQTCYRPIGDVQYNVCHVTYEDCSEHLNHCAELNLKYFTIESGENYQYHLKPTNDTSLFEFFGSDNLTPTKEAWKTGFFRCENSGFEAPNLNKSIEVKCLS</sequence>
<keyword evidence="1" id="KW-0472">Membrane</keyword>
<protein>
    <submittedName>
        <fullName evidence="2">Uncharacterized protein</fullName>
    </submittedName>
</protein>
<feature type="transmembrane region" description="Helical" evidence="1">
    <location>
        <begin position="157"/>
        <end position="180"/>
    </location>
</feature>
<proteinExistence type="predicted"/>
<accession>A0A8B6EP79</accession>
<feature type="transmembrane region" description="Helical" evidence="1">
    <location>
        <begin position="84"/>
        <end position="106"/>
    </location>
</feature>
<evidence type="ECO:0000256" key="1">
    <source>
        <dbReference type="SAM" id="Phobius"/>
    </source>
</evidence>
<dbReference type="EMBL" id="UYJE01005501">
    <property type="protein sequence ID" value="VDI37832.1"/>
    <property type="molecule type" value="Genomic_DNA"/>
</dbReference>